<evidence type="ECO:0000313" key="3">
    <source>
        <dbReference type="Proteomes" id="UP000570361"/>
    </source>
</evidence>
<keyword evidence="3" id="KW-1185">Reference proteome</keyword>
<gene>
    <name evidence="2" type="ORF">FHS18_005752</name>
</gene>
<dbReference type="RefSeq" id="WP_183603710.1">
    <property type="nucleotide sequence ID" value="NZ_JACHXK010000020.1"/>
</dbReference>
<evidence type="ECO:0000256" key="1">
    <source>
        <dbReference type="SAM" id="Phobius"/>
    </source>
</evidence>
<dbReference type="AlphaFoldDB" id="A0A7W5FR35"/>
<feature type="transmembrane region" description="Helical" evidence="1">
    <location>
        <begin position="7"/>
        <end position="24"/>
    </location>
</feature>
<dbReference type="Proteomes" id="UP000570361">
    <property type="component" value="Unassembled WGS sequence"/>
</dbReference>
<reference evidence="2 3" key="1">
    <citation type="submission" date="2020-08" db="EMBL/GenBank/DDBJ databases">
        <title>Genomic Encyclopedia of Type Strains, Phase III (KMG-III): the genomes of soil and plant-associated and newly described type strains.</title>
        <authorList>
            <person name="Whitman W."/>
        </authorList>
    </citation>
    <scope>NUCLEOTIDE SEQUENCE [LARGE SCALE GENOMIC DNA]</scope>
    <source>
        <strain evidence="2 3">CECT 5862</strain>
    </source>
</reference>
<evidence type="ECO:0000313" key="2">
    <source>
        <dbReference type="EMBL" id="MBB3113639.1"/>
    </source>
</evidence>
<proteinExistence type="predicted"/>
<feature type="transmembrane region" description="Helical" evidence="1">
    <location>
        <begin position="44"/>
        <end position="62"/>
    </location>
</feature>
<dbReference type="EMBL" id="JACHXK010000020">
    <property type="protein sequence ID" value="MBB3113639.1"/>
    <property type="molecule type" value="Genomic_DNA"/>
</dbReference>
<accession>A0A7W5FR35</accession>
<comment type="caution">
    <text evidence="2">The sequence shown here is derived from an EMBL/GenBank/DDBJ whole genome shotgun (WGS) entry which is preliminary data.</text>
</comment>
<keyword evidence="1" id="KW-0812">Transmembrane</keyword>
<name>A0A7W5FR35_9BACL</name>
<sequence>MNVLRLGLAVVVYCLSFWIGFLAYEASLWTMWEQRVSSGERQAVIGASMLIYIPLGLVYLLITTLITNKIKLSSGVAFGLGYGVVQKLFHSGHDRPTGLE</sequence>
<keyword evidence="1" id="KW-0472">Membrane</keyword>
<keyword evidence="1" id="KW-1133">Transmembrane helix</keyword>
<organism evidence="2 3">
    <name type="scientific">Paenibacillus phyllosphaerae</name>
    <dbReference type="NCBI Taxonomy" id="274593"/>
    <lineage>
        <taxon>Bacteria</taxon>
        <taxon>Bacillati</taxon>
        <taxon>Bacillota</taxon>
        <taxon>Bacilli</taxon>
        <taxon>Bacillales</taxon>
        <taxon>Paenibacillaceae</taxon>
        <taxon>Paenibacillus</taxon>
    </lineage>
</organism>
<protein>
    <submittedName>
        <fullName evidence="2">Uncharacterized protein</fullName>
    </submittedName>
</protein>